<proteinExistence type="predicted"/>
<organism evidence="1 2">
    <name type="scientific">Panagrolaimus sp. PS1159</name>
    <dbReference type="NCBI Taxonomy" id="55785"/>
    <lineage>
        <taxon>Eukaryota</taxon>
        <taxon>Metazoa</taxon>
        <taxon>Ecdysozoa</taxon>
        <taxon>Nematoda</taxon>
        <taxon>Chromadorea</taxon>
        <taxon>Rhabditida</taxon>
        <taxon>Tylenchina</taxon>
        <taxon>Panagrolaimomorpha</taxon>
        <taxon>Panagrolaimoidea</taxon>
        <taxon>Panagrolaimidae</taxon>
        <taxon>Panagrolaimus</taxon>
    </lineage>
</organism>
<sequence length="93" mass="11002">MTECKCEIDRYETGNLKYKCLKDFDVKIDYYKYSGIIHIAFPDEIIGDTYKSTLSIIRGKTNEKSIVNPSGKRLEYGMRNGRKKYFYTTERTF</sequence>
<dbReference type="Proteomes" id="UP000887580">
    <property type="component" value="Unplaced"/>
</dbReference>
<dbReference type="WBParaSite" id="PS1159_v2.g21122.t1">
    <property type="protein sequence ID" value="PS1159_v2.g21122.t1"/>
    <property type="gene ID" value="PS1159_v2.g21122"/>
</dbReference>
<protein>
    <submittedName>
        <fullName evidence="2">Uncharacterized protein</fullName>
    </submittedName>
</protein>
<accession>A0AC35FWJ5</accession>
<name>A0AC35FWJ5_9BILA</name>
<evidence type="ECO:0000313" key="1">
    <source>
        <dbReference type="Proteomes" id="UP000887580"/>
    </source>
</evidence>
<reference evidence="2" key="1">
    <citation type="submission" date="2022-11" db="UniProtKB">
        <authorList>
            <consortium name="WormBaseParasite"/>
        </authorList>
    </citation>
    <scope>IDENTIFICATION</scope>
</reference>
<evidence type="ECO:0000313" key="2">
    <source>
        <dbReference type="WBParaSite" id="PS1159_v2.g21122.t1"/>
    </source>
</evidence>